<gene>
    <name evidence="3" type="ORF">GCM10010979_18900</name>
</gene>
<accession>A0A916SMA6</accession>
<dbReference type="InterPro" id="IPR057204">
    <property type="entry name" value="DUF7882"/>
</dbReference>
<proteinExistence type="predicted"/>
<comment type="caution">
    <text evidence="3">The sequence shown here is derived from an EMBL/GenBank/DDBJ whole genome shotgun (WGS) entry which is preliminary data.</text>
</comment>
<reference evidence="3" key="2">
    <citation type="submission" date="2020-09" db="EMBL/GenBank/DDBJ databases">
        <authorList>
            <person name="Sun Q."/>
            <person name="Zhou Y."/>
        </authorList>
    </citation>
    <scope>NUCLEOTIDE SEQUENCE</scope>
    <source>
        <strain evidence="3">CGMCC 1.12813</strain>
    </source>
</reference>
<organism evidence="3 4">
    <name type="scientific">Conyzicola nivalis</name>
    <dbReference type="NCBI Taxonomy" id="1477021"/>
    <lineage>
        <taxon>Bacteria</taxon>
        <taxon>Bacillati</taxon>
        <taxon>Actinomycetota</taxon>
        <taxon>Actinomycetes</taxon>
        <taxon>Micrococcales</taxon>
        <taxon>Microbacteriaceae</taxon>
        <taxon>Conyzicola</taxon>
    </lineage>
</organism>
<evidence type="ECO:0000313" key="3">
    <source>
        <dbReference type="EMBL" id="GGB04438.1"/>
    </source>
</evidence>
<feature type="domain" description="DUF7882" evidence="2">
    <location>
        <begin position="1"/>
        <end position="96"/>
    </location>
</feature>
<reference evidence="3" key="1">
    <citation type="journal article" date="2014" name="Int. J. Syst. Evol. Microbiol.">
        <title>Complete genome sequence of Corynebacterium casei LMG S-19264T (=DSM 44701T), isolated from a smear-ripened cheese.</title>
        <authorList>
            <consortium name="US DOE Joint Genome Institute (JGI-PGF)"/>
            <person name="Walter F."/>
            <person name="Albersmeier A."/>
            <person name="Kalinowski J."/>
            <person name="Ruckert C."/>
        </authorList>
    </citation>
    <scope>NUCLEOTIDE SEQUENCE</scope>
    <source>
        <strain evidence="3">CGMCC 1.12813</strain>
    </source>
</reference>
<evidence type="ECO:0000313" key="4">
    <source>
        <dbReference type="Proteomes" id="UP000606922"/>
    </source>
</evidence>
<dbReference type="Proteomes" id="UP000606922">
    <property type="component" value="Unassembled WGS sequence"/>
</dbReference>
<feature type="compositionally biased region" description="Basic and acidic residues" evidence="1">
    <location>
        <begin position="109"/>
        <end position="123"/>
    </location>
</feature>
<dbReference type="EMBL" id="BMGB01000001">
    <property type="protein sequence ID" value="GGB04438.1"/>
    <property type="molecule type" value="Genomic_DNA"/>
</dbReference>
<dbReference type="AlphaFoldDB" id="A0A916SMA6"/>
<feature type="region of interest" description="Disordered" evidence="1">
    <location>
        <begin position="93"/>
        <end position="134"/>
    </location>
</feature>
<sequence>MGTFYYGDARYPIKLDDRTLAHLKIVILTKLRRNECFAFSWAKKSIDGSGHGTVWIHPALAFHFEFLGSKEIPINLAWLESMSECANRALGLSIGDEPRPPAAEGDVDAAPRKADPRADKEPIPELLPQDAVFA</sequence>
<dbReference type="Pfam" id="PF25355">
    <property type="entry name" value="DUF7882"/>
    <property type="match status" value="1"/>
</dbReference>
<keyword evidence="4" id="KW-1185">Reference proteome</keyword>
<protein>
    <recommendedName>
        <fullName evidence="2">DUF7882 domain-containing protein</fullName>
    </recommendedName>
</protein>
<evidence type="ECO:0000259" key="2">
    <source>
        <dbReference type="Pfam" id="PF25355"/>
    </source>
</evidence>
<dbReference type="RefSeq" id="WP_188510375.1">
    <property type="nucleotide sequence ID" value="NZ_BMGB01000001.1"/>
</dbReference>
<evidence type="ECO:0000256" key="1">
    <source>
        <dbReference type="SAM" id="MobiDB-lite"/>
    </source>
</evidence>
<name>A0A916SMA6_9MICO</name>